<reference evidence="2 3" key="1">
    <citation type="journal article" date="2019" name="Int. J. Syst. Evol. Microbiol.">
        <title>The Global Catalogue of Microorganisms (GCM) 10K type strain sequencing project: providing services to taxonomists for standard genome sequencing and annotation.</title>
        <authorList>
            <consortium name="The Broad Institute Genomics Platform"/>
            <consortium name="The Broad Institute Genome Sequencing Center for Infectious Disease"/>
            <person name="Wu L."/>
            <person name="Ma J."/>
        </authorList>
    </citation>
    <scope>NUCLEOTIDE SEQUENCE [LARGE SCALE GENOMIC DNA]</scope>
    <source>
        <strain evidence="2 3">JCM 16022</strain>
    </source>
</reference>
<keyword evidence="1" id="KW-1133">Transmembrane helix</keyword>
<keyword evidence="1" id="KW-0812">Transmembrane</keyword>
<protein>
    <submittedName>
        <fullName evidence="2">Uncharacterized protein</fullName>
    </submittedName>
</protein>
<proteinExistence type="predicted"/>
<dbReference type="Proteomes" id="UP001501771">
    <property type="component" value="Unassembled WGS sequence"/>
</dbReference>
<evidence type="ECO:0000313" key="2">
    <source>
        <dbReference type="EMBL" id="GAA2152109.1"/>
    </source>
</evidence>
<evidence type="ECO:0000313" key="3">
    <source>
        <dbReference type="Proteomes" id="UP001501771"/>
    </source>
</evidence>
<evidence type="ECO:0000256" key="1">
    <source>
        <dbReference type="SAM" id="Phobius"/>
    </source>
</evidence>
<keyword evidence="3" id="KW-1185">Reference proteome</keyword>
<feature type="transmembrane region" description="Helical" evidence="1">
    <location>
        <begin position="29"/>
        <end position="52"/>
    </location>
</feature>
<name>A0ABN3A1P2_9ACTN</name>
<gene>
    <name evidence="2" type="ORF">GCM10009844_35090</name>
</gene>
<organism evidence="2 3">
    <name type="scientific">Nocardioides koreensis</name>
    <dbReference type="NCBI Taxonomy" id="433651"/>
    <lineage>
        <taxon>Bacteria</taxon>
        <taxon>Bacillati</taxon>
        <taxon>Actinomycetota</taxon>
        <taxon>Actinomycetes</taxon>
        <taxon>Propionibacteriales</taxon>
        <taxon>Nocardioidaceae</taxon>
        <taxon>Nocardioides</taxon>
    </lineage>
</organism>
<accession>A0ABN3A1P2</accession>
<comment type="caution">
    <text evidence="2">The sequence shown here is derived from an EMBL/GenBank/DDBJ whole genome shotgun (WGS) entry which is preliminary data.</text>
</comment>
<sequence>MLNDATRNVAAFPSDAALRAGELFCRTRAFVAVWLTAAAGTTLLTVLGPAWASGVRVRPGSPTSVAELVTGRGAVLRVGPERLG</sequence>
<keyword evidence="1" id="KW-0472">Membrane</keyword>
<dbReference type="EMBL" id="BAAAQR010000012">
    <property type="protein sequence ID" value="GAA2152109.1"/>
    <property type="molecule type" value="Genomic_DNA"/>
</dbReference>